<reference evidence="2 3" key="2">
    <citation type="submission" date="2008-10" db="EMBL/GenBank/DDBJ databases">
        <title>Draft genome sequence of Anaerococcus hydrogenalis (DSM 7454).</title>
        <authorList>
            <person name="Sudarsanam P."/>
            <person name="Ley R."/>
            <person name="Guruge J."/>
            <person name="Turnbaugh P.J."/>
            <person name="Mahowald M."/>
            <person name="Liep D."/>
            <person name="Gordon J."/>
        </authorList>
    </citation>
    <scope>NUCLEOTIDE SEQUENCE [LARGE SCALE GENOMIC DNA]</scope>
    <source>
        <strain evidence="2 3">DSM 7454</strain>
    </source>
</reference>
<name>B6WBE1_9FIRM</name>
<reference evidence="2 3" key="1">
    <citation type="submission" date="2008-09" db="EMBL/GenBank/DDBJ databases">
        <authorList>
            <person name="Fulton L."/>
            <person name="Clifton S."/>
            <person name="Fulton B."/>
            <person name="Xu J."/>
            <person name="Minx P."/>
            <person name="Pepin K.H."/>
            <person name="Johnson M."/>
            <person name="Thiruvilangam P."/>
            <person name="Bhonagiri V."/>
            <person name="Nash W.E."/>
            <person name="Mardis E.R."/>
            <person name="Wilson R.K."/>
        </authorList>
    </citation>
    <scope>NUCLEOTIDE SEQUENCE [LARGE SCALE GENOMIC DNA]</scope>
    <source>
        <strain evidence="2 3">DSM 7454</strain>
    </source>
</reference>
<dbReference type="InterPro" id="IPR001387">
    <property type="entry name" value="Cro/C1-type_HTH"/>
</dbReference>
<feature type="domain" description="HTH cro/C1-type" evidence="1">
    <location>
        <begin position="1"/>
        <end position="37"/>
    </location>
</feature>
<organism evidence="2 3">
    <name type="scientific">Anaerococcus hydrogenalis DSM 7454</name>
    <dbReference type="NCBI Taxonomy" id="561177"/>
    <lineage>
        <taxon>Bacteria</taxon>
        <taxon>Bacillati</taxon>
        <taxon>Bacillota</taxon>
        <taxon>Tissierellia</taxon>
        <taxon>Tissierellales</taxon>
        <taxon>Peptoniphilaceae</taxon>
        <taxon>Anaerococcus</taxon>
    </lineage>
</organism>
<dbReference type="CDD" id="cd00093">
    <property type="entry name" value="HTH_XRE"/>
    <property type="match status" value="1"/>
</dbReference>
<comment type="caution">
    <text evidence="2">The sequence shown here is derived from an EMBL/GenBank/DDBJ whole genome shotgun (WGS) entry which is preliminary data.</text>
</comment>
<dbReference type="eggNOG" id="COG1476">
    <property type="taxonomic scope" value="Bacteria"/>
</dbReference>
<dbReference type="EMBL" id="ABXA01000046">
    <property type="protein sequence ID" value="EEB35258.1"/>
    <property type="molecule type" value="Genomic_DNA"/>
</dbReference>
<accession>B6WBE1</accession>
<dbReference type="PROSITE" id="PS50943">
    <property type="entry name" value="HTH_CROC1"/>
    <property type="match status" value="1"/>
</dbReference>
<dbReference type="Gene3D" id="1.10.260.40">
    <property type="entry name" value="lambda repressor-like DNA-binding domains"/>
    <property type="match status" value="1"/>
</dbReference>
<dbReference type="GO" id="GO:0003677">
    <property type="term" value="F:DNA binding"/>
    <property type="evidence" value="ECO:0007669"/>
    <property type="project" value="InterPro"/>
</dbReference>
<dbReference type="SUPFAM" id="SSF47413">
    <property type="entry name" value="lambda repressor-like DNA-binding domains"/>
    <property type="match status" value="1"/>
</dbReference>
<evidence type="ECO:0000313" key="2">
    <source>
        <dbReference type="EMBL" id="EEB35258.1"/>
    </source>
</evidence>
<dbReference type="Pfam" id="PF01381">
    <property type="entry name" value="HTH_3"/>
    <property type="match status" value="1"/>
</dbReference>
<gene>
    <name evidence="2" type="ORF">ANHYDRO_01923</name>
</gene>
<evidence type="ECO:0000259" key="1">
    <source>
        <dbReference type="PROSITE" id="PS50943"/>
    </source>
</evidence>
<sequence length="44" mass="4860">MGVSRNTISSIETGQFNPTAKLALILCIALEKKFEDLSILDKYS</sequence>
<evidence type="ECO:0000313" key="3">
    <source>
        <dbReference type="Proteomes" id="UP000005451"/>
    </source>
</evidence>
<dbReference type="Proteomes" id="UP000005451">
    <property type="component" value="Unassembled WGS sequence"/>
</dbReference>
<protein>
    <recommendedName>
        <fullName evidence="1">HTH cro/C1-type domain-containing protein</fullName>
    </recommendedName>
</protein>
<dbReference type="AlphaFoldDB" id="B6WBE1"/>
<dbReference type="STRING" id="561177.ANHYDRO_01923"/>
<dbReference type="InterPro" id="IPR010982">
    <property type="entry name" value="Lambda_DNA-bd_dom_sf"/>
</dbReference>
<proteinExistence type="predicted"/>